<dbReference type="AlphaFoldDB" id="A0A821P7W6"/>
<comment type="caution">
    <text evidence="1">The sequence shown here is derived from an EMBL/GenBank/DDBJ whole genome shotgun (WGS) entry which is preliminary data.</text>
</comment>
<organism evidence="1 2">
    <name type="scientific">Rotaria socialis</name>
    <dbReference type="NCBI Taxonomy" id="392032"/>
    <lineage>
        <taxon>Eukaryota</taxon>
        <taxon>Metazoa</taxon>
        <taxon>Spiralia</taxon>
        <taxon>Gnathifera</taxon>
        <taxon>Rotifera</taxon>
        <taxon>Eurotatoria</taxon>
        <taxon>Bdelloidea</taxon>
        <taxon>Philodinida</taxon>
        <taxon>Philodinidae</taxon>
        <taxon>Rotaria</taxon>
    </lineage>
</organism>
<evidence type="ECO:0000313" key="2">
    <source>
        <dbReference type="Proteomes" id="UP000663873"/>
    </source>
</evidence>
<sequence>QQQNQIKSIILFRLRGGIDRNLFPFQLGYLLYEHGFFLILSPYNIIKSERQDYDDHIELLINKNKFHERNTILRKISIYEPKSKPIYSIGNI</sequence>
<dbReference type="EMBL" id="CAJOBP010048649">
    <property type="protein sequence ID" value="CAF4802170.1"/>
    <property type="molecule type" value="Genomic_DNA"/>
</dbReference>
<keyword evidence="2" id="KW-1185">Reference proteome</keyword>
<dbReference type="Proteomes" id="UP000663873">
    <property type="component" value="Unassembled WGS sequence"/>
</dbReference>
<gene>
    <name evidence="1" type="ORF">UJA718_LOCUS41336</name>
</gene>
<feature type="non-terminal residue" evidence="1">
    <location>
        <position position="1"/>
    </location>
</feature>
<protein>
    <submittedName>
        <fullName evidence="1">Uncharacterized protein</fullName>
    </submittedName>
</protein>
<reference evidence="1" key="1">
    <citation type="submission" date="2021-02" db="EMBL/GenBank/DDBJ databases">
        <authorList>
            <person name="Nowell W R."/>
        </authorList>
    </citation>
    <scope>NUCLEOTIDE SEQUENCE</scope>
</reference>
<name>A0A821P7W6_9BILA</name>
<evidence type="ECO:0000313" key="1">
    <source>
        <dbReference type="EMBL" id="CAF4802170.1"/>
    </source>
</evidence>
<accession>A0A821P7W6</accession>
<proteinExistence type="predicted"/>